<comment type="caution">
    <text evidence="2">The sequence shown here is derived from an EMBL/GenBank/DDBJ whole genome shotgun (WGS) entry which is preliminary data.</text>
</comment>
<evidence type="ECO:0000256" key="1">
    <source>
        <dbReference type="SAM" id="MobiDB-lite"/>
    </source>
</evidence>
<protein>
    <submittedName>
        <fullName evidence="2">Uncharacterized protein</fullName>
    </submittedName>
</protein>
<reference evidence="2 3" key="1">
    <citation type="journal article" date="2019" name="Commun. Biol.">
        <title>The bagworm genome reveals a unique fibroin gene that provides high tensile strength.</title>
        <authorList>
            <person name="Kono N."/>
            <person name="Nakamura H."/>
            <person name="Ohtoshi R."/>
            <person name="Tomita M."/>
            <person name="Numata K."/>
            <person name="Arakawa K."/>
        </authorList>
    </citation>
    <scope>NUCLEOTIDE SEQUENCE [LARGE SCALE GENOMIC DNA]</scope>
</reference>
<dbReference type="Proteomes" id="UP000299102">
    <property type="component" value="Unassembled WGS sequence"/>
</dbReference>
<proteinExistence type="predicted"/>
<organism evidence="2 3">
    <name type="scientific">Eumeta variegata</name>
    <name type="common">Bagworm moth</name>
    <name type="synonym">Eumeta japonica</name>
    <dbReference type="NCBI Taxonomy" id="151549"/>
    <lineage>
        <taxon>Eukaryota</taxon>
        <taxon>Metazoa</taxon>
        <taxon>Ecdysozoa</taxon>
        <taxon>Arthropoda</taxon>
        <taxon>Hexapoda</taxon>
        <taxon>Insecta</taxon>
        <taxon>Pterygota</taxon>
        <taxon>Neoptera</taxon>
        <taxon>Endopterygota</taxon>
        <taxon>Lepidoptera</taxon>
        <taxon>Glossata</taxon>
        <taxon>Ditrysia</taxon>
        <taxon>Tineoidea</taxon>
        <taxon>Psychidae</taxon>
        <taxon>Oiketicinae</taxon>
        <taxon>Eumeta</taxon>
    </lineage>
</organism>
<feature type="region of interest" description="Disordered" evidence="1">
    <location>
        <begin position="35"/>
        <end position="81"/>
    </location>
</feature>
<evidence type="ECO:0000313" key="3">
    <source>
        <dbReference type="Proteomes" id="UP000299102"/>
    </source>
</evidence>
<sequence length="222" mass="24624">MHAPYTGAKPSTFKRRIFATLRTLIASGGVSALDGERTAAGGRRQARVRMAAGSRARAATRAPSSRTRRPPPPPALAARRPQPAFAQLKRYADAALNIRSPNETVKCKFDSLRSSRAHRTAVRIDAIEYLYRAVNVTPLRSNTNLLCMESHNIYSILLQYSNDEAKRSSSLYCLSSIIFCDQIHILIKCEQTSRAPRALLARGHGDRLVNFGYELARARSDL</sequence>
<feature type="compositionally biased region" description="Low complexity" evidence="1">
    <location>
        <begin position="48"/>
        <end position="65"/>
    </location>
</feature>
<accession>A0A4C1Y992</accession>
<evidence type="ECO:0000313" key="2">
    <source>
        <dbReference type="EMBL" id="GBP72488.1"/>
    </source>
</evidence>
<gene>
    <name evidence="2" type="ORF">EVAR_59302_1</name>
</gene>
<name>A0A4C1Y992_EUMVA</name>
<keyword evidence="3" id="KW-1185">Reference proteome</keyword>
<dbReference type="AlphaFoldDB" id="A0A4C1Y992"/>
<dbReference type="EMBL" id="BGZK01001147">
    <property type="protein sequence ID" value="GBP72488.1"/>
    <property type="molecule type" value="Genomic_DNA"/>
</dbReference>